<dbReference type="InterPro" id="IPR036737">
    <property type="entry name" value="OmpA-like_sf"/>
</dbReference>
<evidence type="ECO:0000259" key="2">
    <source>
        <dbReference type="PROSITE" id="PS51123"/>
    </source>
</evidence>
<dbReference type="InterPro" id="IPR006665">
    <property type="entry name" value="OmpA-like"/>
</dbReference>
<keyword evidence="1" id="KW-0472">Membrane</keyword>
<comment type="caution">
    <text evidence="3">The sequence shown here is derived from an EMBL/GenBank/DDBJ whole genome shotgun (WGS) entry which is preliminary data.</text>
</comment>
<accession>A0A3D0KJK4</accession>
<dbReference type="EMBL" id="DOTR01000097">
    <property type="protein sequence ID" value="HCA03752.1"/>
    <property type="molecule type" value="Genomic_DNA"/>
</dbReference>
<dbReference type="PROSITE" id="PS51123">
    <property type="entry name" value="OMPA_2"/>
    <property type="match status" value="1"/>
</dbReference>
<proteinExistence type="predicted"/>
<protein>
    <recommendedName>
        <fullName evidence="2">OmpA-like domain-containing protein</fullName>
    </recommendedName>
</protein>
<reference evidence="3" key="1">
    <citation type="journal article" date="2018" name="Nat. Biotechnol.">
        <title>A standardized bacterial taxonomy based on genome phylogeny substantially revises the tree of life.</title>
        <authorList>
            <person name="Parks D.H."/>
            <person name="Chuvochina M."/>
            <person name="Waite D.W."/>
            <person name="Rinke C."/>
            <person name="Skarshewski A."/>
            <person name="Chaumeil P.A."/>
            <person name="Hugenholtz P."/>
        </authorList>
    </citation>
    <scope>NUCLEOTIDE SEQUENCE [LARGE SCALE GENOMIC DNA]</scope>
    <source>
        <strain evidence="3">UBA11284</strain>
    </source>
</reference>
<dbReference type="GO" id="GO:0016020">
    <property type="term" value="C:membrane"/>
    <property type="evidence" value="ECO:0007669"/>
    <property type="project" value="UniProtKB-UniRule"/>
</dbReference>
<dbReference type="AlphaFoldDB" id="A0A3D0KJK4"/>
<dbReference type="Gene3D" id="3.30.1330.60">
    <property type="entry name" value="OmpA-like domain"/>
    <property type="match status" value="1"/>
</dbReference>
<feature type="domain" description="OmpA-like" evidence="2">
    <location>
        <begin position="1"/>
        <end position="50"/>
    </location>
</feature>
<sequence>MQDYLSSQSVLGAVTVTAEGRGEAEPIADNATDKGRSVNRRVEIIGKFNSVP</sequence>
<evidence type="ECO:0000256" key="1">
    <source>
        <dbReference type="PROSITE-ProRule" id="PRU00473"/>
    </source>
</evidence>
<dbReference type="SUPFAM" id="SSF103088">
    <property type="entry name" value="OmpA-like"/>
    <property type="match status" value="1"/>
</dbReference>
<organism evidence="3">
    <name type="scientific">Halomonas campaniensis</name>
    <dbReference type="NCBI Taxonomy" id="213554"/>
    <lineage>
        <taxon>Bacteria</taxon>
        <taxon>Pseudomonadati</taxon>
        <taxon>Pseudomonadota</taxon>
        <taxon>Gammaproteobacteria</taxon>
        <taxon>Oceanospirillales</taxon>
        <taxon>Halomonadaceae</taxon>
        <taxon>Halomonas</taxon>
    </lineage>
</organism>
<gene>
    <name evidence="3" type="ORF">DEO68_16675</name>
</gene>
<name>A0A3D0KJK4_9GAMM</name>
<evidence type="ECO:0000313" key="3">
    <source>
        <dbReference type="EMBL" id="HCA03752.1"/>
    </source>
</evidence>